<reference evidence="4" key="1">
    <citation type="journal article" date="2019" name="Int. J. Syst. Evol. Microbiol.">
        <title>The Global Catalogue of Microorganisms (GCM) 10K type strain sequencing project: providing services to taxonomists for standard genome sequencing and annotation.</title>
        <authorList>
            <consortium name="The Broad Institute Genomics Platform"/>
            <consortium name="The Broad Institute Genome Sequencing Center for Infectious Disease"/>
            <person name="Wu L."/>
            <person name="Ma J."/>
        </authorList>
    </citation>
    <scope>NUCLEOTIDE SEQUENCE [LARGE SCALE GENOMIC DNA]</scope>
    <source>
        <strain evidence="4">JCM 12774</strain>
    </source>
</reference>
<evidence type="ECO:0000313" key="4">
    <source>
        <dbReference type="Proteomes" id="UP001500340"/>
    </source>
</evidence>
<evidence type="ECO:0000256" key="1">
    <source>
        <dbReference type="SAM" id="Coils"/>
    </source>
</evidence>
<dbReference type="Proteomes" id="UP001500340">
    <property type="component" value="Unassembled WGS sequence"/>
</dbReference>
<comment type="caution">
    <text evidence="3">The sequence shown here is derived from an EMBL/GenBank/DDBJ whole genome shotgun (WGS) entry which is preliminary data.</text>
</comment>
<dbReference type="Pfam" id="PF19610">
    <property type="entry name" value="DUF6115"/>
    <property type="match status" value="1"/>
</dbReference>
<organism evidence="3 4">
    <name type="scientific">Paenibacillus motobuensis</name>
    <dbReference type="NCBI Taxonomy" id="295324"/>
    <lineage>
        <taxon>Bacteria</taxon>
        <taxon>Bacillati</taxon>
        <taxon>Bacillota</taxon>
        <taxon>Bacilli</taxon>
        <taxon>Bacillales</taxon>
        <taxon>Paenibacillaceae</taxon>
        <taxon>Paenibacillus</taxon>
    </lineage>
</organism>
<keyword evidence="2" id="KW-0812">Transmembrane</keyword>
<keyword evidence="2" id="KW-1133">Transmembrane helix</keyword>
<accession>A0ABP3IAA1</accession>
<dbReference type="EMBL" id="BAAACX010000009">
    <property type="protein sequence ID" value="GAA0395355.1"/>
    <property type="molecule type" value="Genomic_DNA"/>
</dbReference>
<proteinExistence type="predicted"/>
<gene>
    <name evidence="3" type="ORF">GCM10008933_27670</name>
</gene>
<feature type="transmembrane region" description="Helical" evidence="2">
    <location>
        <begin position="6"/>
        <end position="24"/>
    </location>
</feature>
<keyword evidence="4" id="KW-1185">Reference proteome</keyword>
<name>A0ABP3IAA1_9BACL</name>
<keyword evidence="1" id="KW-0175">Coiled coil</keyword>
<keyword evidence="2" id="KW-0472">Membrane</keyword>
<feature type="coiled-coil region" evidence="1">
    <location>
        <begin position="38"/>
        <end position="69"/>
    </location>
</feature>
<dbReference type="InterPro" id="IPR046118">
    <property type="entry name" value="DUF6115"/>
</dbReference>
<sequence>MSFSDPWVYIVLLGLAALVYALFIPERKAAAQAKTGANHELEATLEQYMSDIEQENSELIDLVSQMKQDFVSKQLAQQEQITELRQRVIEVELASREQMSAVGGISTSASALDEVGLDPVQEAPDAVVSEVALSELSDAAIQTATALTVAEEIEQDSAESIIEPEQGPQVPELVRDRYPQLFELYNSGKSIDSITKTLGIPRGEVQLILQLAKREESDD</sequence>
<evidence type="ECO:0000256" key="2">
    <source>
        <dbReference type="SAM" id="Phobius"/>
    </source>
</evidence>
<evidence type="ECO:0000313" key="3">
    <source>
        <dbReference type="EMBL" id="GAA0395355.1"/>
    </source>
</evidence>
<dbReference type="RefSeq" id="WP_343861982.1">
    <property type="nucleotide sequence ID" value="NZ_BAAACX010000009.1"/>
</dbReference>
<protein>
    <submittedName>
        <fullName evidence="3">Uncharacterized protein</fullName>
    </submittedName>
</protein>